<accession>A0A821LRU8</accession>
<evidence type="ECO:0000313" key="2">
    <source>
        <dbReference type="EMBL" id="CAF4755382.1"/>
    </source>
</evidence>
<comment type="caution">
    <text evidence="2">The sequence shown here is derived from an EMBL/GenBank/DDBJ whole genome shotgun (WGS) entry which is preliminary data.</text>
</comment>
<name>A0A821LRU8_9BILA</name>
<dbReference type="EMBL" id="CAJOBH010099321">
    <property type="protein sequence ID" value="CAF4604962.1"/>
    <property type="molecule type" value="Genomic_DNA"/>
</dbReference>
<feature type="non-terminal residue" evidence="2">
    <location>
        <position position="74"/>
    </location>
</feature>
<evidence type="ECO:0000313" key="3">
    <source>
        <dbReference type="EMBL" id="CAF4937175.1"/>
    </source>
</evidence>
<dbReference type="Proteomes" id="UP000681967">
    <property type="component" value="Unassembled WGS sequence"/>
</dbReference>
<evidence type="ECO:0000313" key="1">
    <source>
        <dbReference type="EMBL" id="CAF4604962.1"/>
    </source>
</evidence>
<keyword evidence="4" id="KW-1185">Reference proteome</keyword>
<protein>
    <submittedName>
        <fullName evidence="2">Uncharacterized protein</fullName>
    </submittedName>
</protein>
<dbReference type="Proteomes" id="UP000663866">
    <property type="component" value="Unassembled WGS sequence"/>
</dbReference>
<sequence>MFFLAGDETIYNWFEDCSSIQKHRFRCSKTEQTSLTALSIGDNRVDCKENNHDEYSQDHNLELKHLKCVSGDSA</sequence>
<organism evidence="2 4">
    <name type="scientific">Rotaria magnacalcarata</name>
    <dbReference type="NCBI Taxonomy" id="392030"/>
    <lineage>
        <taxon>Eukaryota</taxon>
        <taxon>Metazoa</taxon>
        <taxon>Spiralia</taxon>
        <taxon>Gnathifera</taxon>
        <taxon>Rotifera</taxon>
        <taxon>Eurotatoria</taxon>
        <taxon>Bdelloidea</taxon>
        <taxon>Philodinida</taxon>
        <taxon>Philodinidae</taxon>
        <taxon>Rotaria</taxon>
    </lineage>
</organism>
<reference evidence="2" key="1">
    <citation type="submission" date="2021-02" db="EMBL/GenBank/DDBJ databases">
        <authorList>
            <person name="Nowell W R."/>
        </authorList>
    </citation>
    <scope>NUCLEOTIDE SEQUENCE</scope>
</reference>
<gene>
    <name evidence="1" type="ORF">BYL167_LOCUS40294</name>
    <name evidence="3" type="ORF">GIL414_LOCUS53629</name>
    <name evidence="2" type="ORF">OVN521_LOCUS50289</name>
</gene>
<dbReference type="EMBL" id="CAJOBG010115080">
    <property type="protein sequence ID" value="CAF4755382.1"/>
    <property type="molecule type" value="Genomic_DNA"/>
</dbReference>
<evidence type="ECO:0000313" key="4">
    <source>
        <dbReference type="Proteomes" id="UP000663866"/>
    </source>
</evidence>
<dbReference type="AlphaFoldDB" id="A0A821LRU8"/>
<dbReference type="Proteomes" id="UP000681720">
    <property type="component" value="Unassembled WGS sequence"/>
</dbReference>
<dbReference type="EMBL" id="CAJOBJ010186266">
    <property type="protein sequence ID" value="CAF4937175.1"/>
    <property type="molecule type" value="Genomic_DNA"/>
</dbReference>
<proteinExistence type="predicted"/>